<dbReference type="Ensembl" id="ENSLBET00000013284.1">
    <property type="protein sequence ID" value="ENSLBEP00000012639.1"/>
    <property type="gene ID" value="ENSLBEG00000009699.1"/>
</dbReference>
<dbReference type="InterPro" id="IPR027886">
    <property type="entry name" value="SPMIP4"/>
</dbReference>
<organism evidence="1 2">
    <name type="scientific">Labrus bergylta</name>
    <name type="common">ballan wrasse</name>
    <dbReference type="NCBI Taxonomy" id="56723"/>
    <lineage>
        <taxon>Eukaryota</taxon>
        <taxon>Metazoa</taxon>
        <taxon>Chordata</taxon>
        <taxon>Craniata</taxon>
        <taxon>Vertebrata</taxon>
        <taxon>Euteleostomi</taxon>
        <taxon>Actinopterygii</taxon>
        <taxon>Neopterygii</taxon>
        <taxon>Teleostei</taxon>
        <taxon>Neoteleostei</taxon>
        <taxon>Acanthomorphata</taxon>
        <taxon>Eupercaria</taxon>
        <taxon>Labriformes</taxon>
        <taxon>Labridae</taxon>
        <taxon>Labrus</taxon>
    </lineage>
</organism>
<name>A0A3Q3EZ48_9LABR</name>
<reference evidence="1" key="1">
    <citation type="submission" date="2025-08" db="UniProtKB">
        <authorList>
            <consortium name="Ensembl"/>
        </authorList>
    </citation>
    <scope>IDENTIFICATION</scope>
</reference>
<dbReference type="AlphaFoldDB" id="A0A3Q3EZ48"/>
<dbReference type="GeneTree" id="ENSGT00390000015236"/>
<dbReference type="STRING" id="56723.ENSLBEP00000012639"/>
<dbReference type="PANTHER" id="PTHR31393:SF2">
    <property type="entry name" value="CHROMOSOME 7 OPEN READING FRAME 31"/>
    <property type="match status" value="1"/>
</dbReference>
<accession>A0A3Q3EZ48</accession>
<evidence type="ECO:0000313" key="1">
    <source>
        <dbReference type="Ensembl" id="ENSLBEP00000012639.1"/>
    </source>
</evidence>
<dbReference type="PANTHER" id="PTHR31393">
    <property type="entry name" value="C5ORF31"/>
    <property type="match status" value="1"/>
</dbReference>
<reference evidence="1" key="2">
    <citation type="submission" date="2025-09" db="UniProtKB">
        <authorList>
            <consortium name="Ensembl"/>
        </authorList>
    </citation>
    <scope>IDENTIFICATION</scope>
</reference>
<proteinExistence type="predicted"/>
<dbReference type="Proteomes" id="UP000261660">
    <property type="component" value="Unplaced"/>
</dbReference>
<sequence>QRCYYNTGRKKSKVRLNDQEKMIKIATPKQHPYSSHISQFAMFPSFCSPDDPETGVRATSKLVLNPLIPNRAPDVTLLKKTKGNPYRLEVLDSPVKNNNKAVLWTGEHGFLDPLRGEKQLFYPTPPRTVLPNQRLRDWDLTLSERTSNMLKNVERTHWLTSYQMHYTGEGALTLLGTVKILLVLKLTSYFRNTQEKYSLFENMRFRVSRNVSSLGHSAGTKDLAGTESGIFCRSSEQEKLGRSSVIPHSICNPCILPRPSVQPDFLPEGRLGTLSLLDLQNSFSRTAAHHNFNNSITHAAVNLRDNVATGKKHVFHGINCYYLHG</sequence>
<keyword evidence="2" id="KW-1185">Reference proteome</keyword>
<evidence type="ECO:0000313" key="2">
    <source>
        <dbReference type="Proteomes" id="UP000261660"/>
    </source>
</evidence>
<dbReference type="InParanoid" id="A0A3Q3EZ48"/>
<dbReference type="Pfam" id="PF15093">
    <property type="entry name" value="SPMIP4-like"/>
    <property type="match status" value="1"/>
</dbReference>
<dbReference type="GO" id="GO:0005813">
    <property type="term" value="C:centrosome"/>
    <property type="evidence" value="ECO:0007669"/>
    <property type="project" value="TreeGrafter"/>
</dbReference>
<protein>
    <submittedName>
        <fullName evidence="1">Uncharacterized protein</fullName>
    </submittedName>
</protein>